<dbReference type="EMBL" id="FOCV01000030">
    <property type="protein sequence ID" value="SEO94619.1"/>
    <property type="molecule type" value="Genomic_DNA"/>
</dbReference>
<dbReference type="AlphaFoldDB" id="A0A1H8TUF4"/>
<keyword evidence="1" id="KW-0812">Transmembrane</keyword>
<accession>A0A1H8TUF4</accession>
<reference evidence="4" key="3">
    <citation type="submission" date="2016-10" db="EMBL/GenBank/DDBJ databases">
        <authorList>
            <person name="Wibberg D."/>
        </authorList>
    </citation>
    <scope>NUCLEOTIDE SEQUENCE [LARGE SCALE GENOMIC DNA]</scope>
</reference>
<evidence type="ECO:0000313" key="4">
    <source>
        <dbReference type="Proteomes" id="UP000183063"/>
    </source>
</evidence>
<organism evidence="2 4">
    <name type="scientific">Rhizobium tibeticum</name>
    <dbReference type="NCBI Taxonomy" id="501024"/>
    <lineage>
        <taxon>Bacteria</taxon>
        <taxon>Pseudomonadati</taxon>
        <taxon>Pseudomonadota</taxon>
        <taxon>Alphaproteobacteria</taxon>
        <taxon>Hyphomicrobiales</taxon>
        <taxon>Rhizobiaceae</taxon>
        <taxon>Rhizobium/Agrobacterium group</taxon>
        <taxon>Rhizobium</taxon>
    </lineage>
</organism>
<evidence type="ECO:0000313" key="3">
    <source>
        <dbReference type="EMBL" id="SEO94619.1"/>
    </source>
</evidence>
<name>A0A1H8TUF4_9HYPH</name>
<evidence type="ECO:0000313" key="2">
    <source>
        <dbReference type="EMBL" id="SEI15754.1"/>
    </source>
</evidence>
<dbReference type="EMBL" id="FNXB01000039">
    <property type="protein sequence ID" value="SEI15754.1"/>
    <property type="molecule type" value="Genomic_DNA"/>
</dbReference>
<evidence type="ECO:0000256" key="1">
    <source>
        <dbReference type="SAM" id="Phobius"/>
    </source>
</evidence>
<proteinExistence type="predicted"/>
<protein>
    <submittedName>
        <fullName evidence="2">Uncharacterized protein</fullName>
    </submittedName>
</protein>
<keyword evidence="5" id="KW-1185">Reference proteome</keyword>
<sequence length="92" mass="10944">MTMRSFQSGRALKRFWQLRPGNVNEDDIGLHGLFDGRCYHERLKLRGKSRIPNKRVVACIIFKHPLKVWMIFMRYLYVWAPITLEPLSRLGI</sequence>
<keyword evidence="1" id="KW-1133">Transmembrane helix</keyword>
<gene>
    <name evidence="2" type="ORF">RTCCBAU85039_5309</name>
    <name evidence="3" type="ORF">SAMN05216228_103063</name>
</gene>
<dbReference type="STRING" id="501024.RTCCBAU85039_5309"/>
<feature type="transmembrane region" description="Helical" evidence="1">
    <location>
        <begin position="56"/>
        <end position="77"/>
    </location>
</feature>
<reference evidence="3 5" key="1">
    <citation type="submission" date="2016-10" db="EMBL/GenBank/DDBJ databases">
        <authorList>
            <person name="Varghese N."/>
            <person name="Submissions S."/>
        </authorList>
    </citation>
    <scope>NUCLEOTIDE SEQUENCE [LARGE SCALE GENOMIC DNA]</scope>
    <source>
        <strain evidence="3 5">CGMCC 1.7071</strain>
    </source>
</reference>
<keyword evidence="1" id="KW-0472">Membrane</keyword>
<reference evidence="2" key="2">
    <citation type="submission" date="2016-10" db="EMBL/GenBank/DDBJ databases">
        <authorList>
            <person name="de Groot N.N."/>
        </authorList>
    </citation>
    <scope>NUCLEOTIDE SEQUENCE [LARGE SCALE GENOMIC DNA]</scope>
    <source>
        <strain evidence="2">CCBAU85039</strain>
    </source>
</reference>
<dbReference type="Proteomes" id="UP000198939">
    <property type="component" value="Unassembled WGS sequence"/>
</dbReference>
<evidence type="ECO:0000313" key="5">
    <source>
        <dbReference type="Proteomes" id="UP000198939"/>
    </source>
</evidence>
<dbReference type="Proteomes" id="UP000183063">
    <property type="component" value="Unassembled WGS sequence"/>
</dbReference>